<dbReference type="OrthoDB" id="68108at2759"/>
<dbReference type="InterPro" id="IPR011011">
    <property type="entry name" value="Znf_FYVE_PHD"/>
</dbReference>
<dbReference type="EMBL" id="JH767154">
    <property type="protein sequence ID" value="EQC34627.1"/>
    <property type="molecule type" value="Genomic_DNA"/>
</dbReference>
<evidence type="ECO:0000256" key="2">
    <source>
        <dbReference type="ARBA" id="ARBA00022771"/>
    </source>
</evidence>
<dbReference type="GeneID" id="19948675"/>
<organism evidence="7 8">
    <name type="scientific">Saprolegnia diclina (strain VS20)</name>
    <dbReference type="NCBI Taxonomy" id="1156394"/>
    <lineage>
        <taxon>Eukaryota</taxon>
        <taxon>Sar</taxon>
        <taxon>Stramenopiles</taxon>
        <taxon>Oomycota</taxon>
        <taxon>Saprolegniomycetes</taxon>
        <taxon>Saprolegniales</taxon>
        <taxon>Saprolegniaceae</taxon>
        <taxon>Saprolegnia</taxon>
    </lineage>
</organism>
<feature type="region of interest" description="Disordered" evidence="5">
    <location>
        <begin position="99"/>
        <end position="148"/>
    </location>
</feature>
<name>T0RWB6_SAPDV</name>
<keyword evidence="8" id="KW-1185">Reference proteome</keyword>
<dbReference type="Proteomes" id="UP000030762">
    <property type="component" value="Unassembled WGS sequence"/>
</dbReference>
<dbReference type="GO" id="GO:0008270">
    <property type="term" value="F:zinc ion binding"/>
    <property type="evidence" value="ECO:0007669"/>
    <property type="project" value="UniProtKB-KW"/>
</dbReference>
<protein>
    <recommendedName>
        <fullName evidence="6">FYVE-type domain-containing protein</fullName>
    </recommendedName>
</protein>
<proteinExistence type="predicted"/>
<dbReference type="CDD" id="cd00065">
    <property type="entry name" value="FYVE_like_SF"/>
    <property type="match status" value="1"/>
</dbReference>
<feature type="domain" description="FYVE-type" evidence="6">
    <location>
        <begin position="39"/>
        <end position="93"/>
    </location>
</feature>
<feature type="compositionally biased region" description="Acidic residues" evidence="5">
    <location>
        <begin position="99"/>
        <end position="110"/>
    </location>
</feature>
<dbReference type="PROSITE" id="PS50178">
    <property type="entry name" value="ZF_FYVE"/>
    <property type="match status" value="1"/>
</dbReference>
<keyword evidence="2 4" id="KW-0863">Zinc-finger</keyword>
<feature type="compositionally biased region" description="Basic residues" evidence="5">
    <location>
        <begin position="178"/>
        <end position="187"/>
    </location>
</feature>
<evidence type="ECO:0000313" key="8">
    <source>
        <dbReference type="Proteomes" id="UP000030762"/>
    </source>
</evidence>
<dbReference type="InterPro" id="IPR013083">
    <property type="entry name" value="Znf_RING/FYVE/PHD"/>
</dbReference>
<evidence type="ECO:0000256" key="3">
    <source>
        <dbReference type="ARBA" id="ARBA00022833"/>
    </source>
</evidence>
<gene>
    <name evidence="7" type="ORF">SDRG_07948</name>
</gene>
<keyword evidence="1" id="KW-0479">Metal-binding</keyword>
<evidence type="ECO:0000313" key="7">
    <source>
        <dbReference type="EMBL" id="EQC34627.1"/>
    </source>
</evidence>
<sequence>MYAALDETRRHRAALKDYLLSPSHTLVPHAKHATVIGACFVCLRKFYIVRPKHRCPLCCEVVCSRCTWSLDVLGRDHHLHQVVVCVSCYFDKRIQDLVTEGDSDDDDDDPGAAYPNDRDDDDDTSSNDEESYSEDVYPWTPTSDRRISMDNTTNAAAGHAKVSELDPLPETPAPSRPKPQRASRLRPRRYAFVKRDELVPKRELIPKRGATQCERCHRSFKLLHRKHHCHTVPTSLVLRLFDANWSSAAMSIAATVRRISLRRLRKAMHSATCASAGRAFTLASFRARFEAVGASR</sequence>
<accession>T0RWB6</accession>
<evidence type="ECO:0000256" key="4">
    <source>
        <dbReference type="PROSITE-ProRule" id="PRU00091"/>
    </source>
</evidence>
<evidence type="ECO:0000256" key="1">
    <source>
        <dbReference type="ARBA" id="ARBA00022723"/>
    </source>
</evidence>
<keyword evidence="3" id="KW-0862">Zinc</keyword>
<dbReference type="PANTHER" id="PTHR43102">
    <property type="entry name" value="SLR1143 PROTEIN"/>
    <property type="match status" value="1"/>
</dbReference>
<dbReference type="PANTHER" id="PTHR43102:SF2">
    <property type="entry name" value="GAF DOMAIN-CONTAINING PROTEIN"/>
    <property type="match status" value="1"/>
</dbReference>
<dbReference type="InterPro" id="IPR017455">
    <property type="entry name" value="Znf_FYVE-rel"/>
</dbReference>
<dbReference type="RefSeq" id="XP_008612033.1">
    <property type="nucleotide sequence ID" value="XM_008613811.1"/>
</dbReference>
<dbReference type="Gene3D" id="3.30.40.10">
    <property type="entry name" value="Zinc/RING finger domain, C3HC4 (zinc finger)"/>
    <property type="match status" value="1"/>
</dbReference>
<feature type="region of interest" description="Disordered" evidence="5">
    <location>
        <begin position="162"/>
        <end position="187"/>
    </location>
</feature>
<reference evidence="7 8" key="1">
    <citation type="submission" date="2012-04" db="EMBL/GenBank/DDBJ databases">
        <title>The Genome Sequence of Saprolegnia declina VS20.</title>
        <authorList>
            <consortium name="The Broad Institute Genome Sequencing Platform"/>
            <person name="Russ C."/>
            <person name="Nusbaum C."/>
            <person name="Tyler B."/>
            <person name="van West P."/>
            <person name="Dieguez-Uribeondo J."/>
            <person name="de Bruijn I."/>
            <person name="Tripathy S."/>
            <person name="Jiang R."/>
            <person name="Young S.K."/>
            <person name="Zeng Q."/>
            <person name="Gargeya S."/>
            <person name="Fitzgerald M."/>
            <person name="Haas B."/>
            <person name="Abouelleil A."/>
            <person name="Alvarado L."/>
            <person name="Arachchi H.M."/>
            <person name="Berlin A."/>
            <person name="Chapman S.B."/>
            <person name="Goldberg J."/>
            <person name="Griggs A."/>
            <person name="Gujja S."/>
            <person name="Hansen M."/>
            <person name="Howarth C."/>
            <person name="Imamovic A."/>
            <person name="Larimer J."/>
            <person name="McCowen C."/>
            <person name="Montmayeur A."/>
            <person name="Murphy C."/>
            <person name="Neiman D."/>
            <person name="Pearson M."/>
            <person name="Priest M."/>
            <person name="Roberts A."/>
            <person name="Saif S."/>
            <person name="Shea T."/>
            <person name="Sisk P."/>
            <person name="Sykes S."/>
            <person name="Wortman J."/>
            <person name="Nusbaum C."/>
            <person name="Birren B."/>
        </authorList>
    </citation>
    <scope>NUCLEOTIDE SEQUENCE [LARGE SCALE GENOMIC DNA]</scope>
    <source>
        <strain evidence="7 8">VS20</strain>
    </source>
</reference>
<evidence type="ECO:0000256" key="5">
    <source>
        <dbReference type="SAM" id="MobiDB-lite"/>
    </source>
</evidence>
<dbReference type="VEuPathDB" id="FungiDB:SDRG_07948"/>
<dbReference type="SUPFAM" id="SSF57903">
    <property type="entry name" value="FYVE/PHD zinc finger"/>
    <property type="match status" value="2"/>
</dbReference>
<evidence type="ECO:0000259" key="6">
    <source>
        <dbReference type="PROSITE" id="PS50178"/>
    </source>
</evidence>
<dbReference type="AlphaFoldDB" id="T0RWB6"/>
<feature type="compositionally biased region" description="Acidic residues" evidence="5">
    <location>
        <begin position="118"/>
        <end position="133"/>
    </location>
</feature>